<dbReference type="PANTHER" id="PTHR37748">
    <property type="entry name" value="PROTEIN, PUTATIVE-RELATED"/>
    <property type="match status" value="1"/>
</dbReference>
<dbReference type="Proteomes" id="UP000075243">
    <property type="component" value="Unassembled WGS sequence"/>
</dbReference>
<accession>A0A151R455</accession>
<reference evidence="1" key="1">
    <citation type="journal article" date="2012" name="Nat. Biotechnol.">
        <title>Draft genome sequence of pigeonpea (Cajanus cajan), an orphan legume crop of resource-poor farmers.</title>
        <authorList>
            <person name="Varshney R.K."/>
            <person name="Chen W."/>
            <person name="Li Y."/>
            <person name="Bharti A.K."/>
            <person name="Saxena R.K."/>
            <person name="Schlueter J.A."/>
            <person name="Donoghue M.T."/>
            <person name="Azam S."/>
            <person name="Fan G."/>
            <person name="Whaley A.M."/>
            <person name="Farmer A.D."/>
            <person name="Sheridan J."/>
            <person name="Iwata A."/>
            <person name="Tuteja R."/>
            <person name="Penmetsa R.V."/>
            <person name="Wu W."/>
            <person name="Upadhyaya H.D."/>
            <person name="Yang S.P."/>
            <person name="Shah T."/>
            <person name="Saxena K.B."/>
            <person name="Michael T."/>
            <person name="McCombie W.R."/>
            <person name="Yang B."/>
            <person name="Zhang G."/>
            <person name="Yang H."/>
            <person name="Wang J."/>
            <person name="Spillane C."/>
            <person name="Cook D.R."/>
            <person name="May G.D."/>
            <person name="Xu X."/>
            <person name="Jackson S.A."/>
        </authorList>
    </citation>
    <scope>NUCLEOTIDE SEQUENCE [LARGE SCALE GENOMIC DNA]</scope>
</reference>
<organism evidence="1 2">
    <name type="scientific">Cajanus cajan</name>
    <name type="common">Pigeon pea</name>
    <name type="synonym">Cajanus indicus</name>
    <dbReference type="NCBI Taxonomy" id="3821"/>
    <lineage>
        <taxon>Eukaryota</taxon>
        <taxon>Viridiplantae</taxon>
        <taxon>Streptophyta</taxon>
        <taxon>Embryophyta</taxon>
        <taxon>Tracheophyta</taxon>
        <taxon>Spermatophyta</taxon>
        <taxon>Magnoliopsida</taxon>
        <taxon>eudicotyledons</taxon>
        <taxon>Gunneridae</taxon>
        <taxon>Pentapetalae</taxon>
        <taxon>rosids</taxon>
        <taxon>fabids</taxon>
        <taxon>Fabales</taxon>
        <taxon>Fabaceae</taxon>
        <taxon>Papilionoideae</taxon>
        <taxon>50 kb inversion clade</taxon>
        <taxon>NPAAA clade</taxon>
        <taxon>indigoferoid/millettioid clade</taxon>
        <taxon>Phaseoleae</taxon>
        <taxon>Cajanus</taxon>
    </lineage>
</organism>
<dbReference type="PANTHER" id="PTHR37748:SF1">
    <property type="entry name" value="PROTEIN, PUTATIVE-RELATED"/>
    <property type="match status" value="1"/>
</dbReference>
<protein>
    <submittedName>
        <fullName evidence="1">Uncharacterized protein</fullName>
    </submittedName>
</protein>
<keyword evidence="2" id="KW-1185">Reference proteome</keyword>
<evidence type="ECO:0000313" key="2">
    <source>
        <dbReference type="Proteomes" id="UP000075243"/>
    </source>
</evidence>
<gene>
    <name evidence="1" type="ORF">KK1_041423</name>
</gene>
<name>A0A151R455_CAJCA</name>
<evidence type="ECO:0000313" key="1">
    <source>
        <dbReference type="EMBL" id="KYP37388.1"/>
    </source>
</evidence>
<dbReference type="EMBL" id="KQ484111">
    <property type="protein sequence ID" value="KYP37388.1"/>
    <property type="molecule type" value="Genomic_DNA"/>
</dbReference>
<sequence length="60" mass="6544">MAMMSFLFNCFVSSSSSPLAKVSDSSQLNLKSTSSEKPTKSKGAPLVVSYFPVNYYPSRL</sequence>
<dbReference type="Gramene" id="C.cajan_38195.t">
    <property type="protein sequence ID" value="C.cajan_38195.t.cds1"/>
    <property type="gene ID" value="C.cajan_38195"/>
</dbReference>
<proteinExistence type="predicted"/>
<dbReference type="AlphaFoldDB" id="A0A151R455"/>